<evidence type="ECO:0000259" key="2">
    <source>
        <dbReference type="Pfam" id="PF05547"/>
    </source>
</evidence>
<dbReference type="AlphaFoldDB" id="A0A382LSA3"/>
<evidence type="ECO:0000313" key="3">
    <source>
        <dbReference type="EMBL" id="SVC39426.1"/>
    </source>
</evidence>
<accession>A0A382LSA3</accession>
<feature type="domain" description="Peptidase M6-like" evidence="2">
    <location>
        <begin position="109"/>
        <end position="198"/>
    </location>
</feature>
<dbReference type="GO" id="GO:0006508">
    <property type="term" value="P:proteolysis"/>
    <property type="evidence" value="ECO:0007669"/>
    <property type="project" value="InterPro"/>
</dbReference>
<proteinExistence type="predicted"/>
<dbReference type="Pfam" id="PF05547">
    <property type="entry name" value="Peptidase_M6"/>
    <property type="match status" value="1"/>
</dbReference>
<gene>
    <name evidence="3" type="ORF">METZ01_LOCUS292280</name>
</gene>
<dbReference type="EMBL" id="UINC01088845">
    <property type="protein sequence ID" value="SVC39426.1"/>
    <property type="molecule type" value="Genomic_DNA"/>
</dbReference>
<sequence>MFGHEYYNWMETEDGYVVDWVEDDNRLGWYYSELNDEGKFSPTHILVKYPKPDNLHIPRKLKESNPHIRKITHGGKKSRSSHNANLQRSTEATLIKPLVFLVDFDNLPSGMPDREYSKSQFQQLLFESDLESDGSTLPSNYDMSVRDYYHEISNGSLEVFGDNESIVDWAKVSQNYSYYVDGEQGTGGGLNGVKQSAAALVVEVAMAIK</sequence>
<reference evidence="3" key="1">
    <citation type="submission" date="2018-05" db="EMBL/GenBank/DDBJ databases">
        <authorList>
            <person name="Lanie J.A."/>
            <person name="Ng W.-L."/>
            <person name="Kazmierczak K.M."/>
            <person name="Andrzejewski T.M."/>
            <person name="Davidsen T.M."/>
            <person name="Wayne K.J."/>
            <person name="Tettelin H."/>
            <person name="Glass J.I."/>
            <person name="Rusch D."/>
            <person name="Podicherti R."/>
            <person name="Tsui H.-C.T."/>
            <person name="Winkler M.E."/>
        </authorList>
    </citation>
    <scope>NUCLEOTIDE SEQUENCE</scope>
</reference>
<feature type="region of interest" description="Disordered" evidence="1">
    <location>
        <begin position="66"/>
        <end position="86"/>
    </location>
</feature>
<feature type="non-terminal residue" evidence="3">
    <location>
        <position position="209"/>
    </location>
</feature>
<dbReference type="InterPro" id="IPR008757">
    <property type="entry name" value="Peptidase_M6-like_domain"/>
</dbReference>
<protein>
    <recommendedName>
        <fullName evidence="2">Peptidase M6-like domain-containing protein</fullName>
    </recommendedName>
</protein>
<dbReference type="GO" id="GO:0008233">
    <property type="term" value="F:peptidase activity"/>
    <property type="evidence" value="ECO:0007669"/>
    <property type="project" value="InterPro"/>
</dbReference>
<feature type="compositionally biased region" description="Basic residues" evidence="1">
    <location>
        <begin position="67"/>
        <end position="80"/>
    </location>
</feature>
<organism evidence="3">
    <name type="scientific">marine metagenome</name>
    <dbReference type="NCBI Taxonomy" id="408172"/>
    <lineage>
        <taxon>unclassified sequences</taxon>
        <taxon>metagenomes</taxon>
        <taxon>ecological metagenomes</taxon>
    </lineage>
</organism>
<name>A0A382LSA3_9ZZZZ</name>
<evidence type="ECO:0000256" key="1">
    <source>
        <dbReference type="SAM" id="MobiDB-lite"/>
    </source>
</evidence>